<organism evidence="6 7">
    <name type="scientific">Phtheirospermum japonicum</name>
    <dbReference type="NCBI Taxonomy" id="374723"/>
    <lineage>
        <taxon>Eukaryota</taxon>
        <taxon>Viridiplantae</taxon>
        <taxon>Streptophyta</taxon>
        <taxon>Embryophyta</taxon>
        <taxon>Tracheophyta</taxon>
        <taxon>Spermatophyta</taxon>
        <taxon>Magnoliopsida</taxon>
        <taxon>eudicotyledons</taxon>
        <taxon>Gunneridae</taxon>
        <taxon>Pentapetalae</taxon>
        <taxon>asterids</taxon>
        <taxon>lamiids</taxon>
        <taxon>Lamiales</taxon>
        <taxon>Orobanchaceae</taxon>
        <taxon>Orobanchaceae incertae sedis</taxon>
        <taxon>Phtheirospermum</taxon>
    </lineage>
</organism>
<dbReference type="PANTHER" id="PTHR46008">
    <property type="entry name" value="LEAF RUST 10 DISEASE-RESISTANCE LOCUS RECEPTOR-LIKE PROTEIN KINASE-LIKE 1.4"/>
    <property type="match status" value="1"/>
</dbReference>
<keyword evidence="6" id="KW-0808">Transferase</keyword>
<dbReference type="Proteomes" id="UP000653305">
    <property type="component" value="Unassembled WGS sequence"/>
</dbReference>
<keyword evidence="1" id="KW-0547">Nucleotide-binding</keyword>
<comment type="caution">
    <text evidence="6">The sequence shown here is derived from an EMBL/GenBank/DDBJ whole genome shotgun (WGS) entry which is preliminary data.</text>
</comment>
<dbReference type="GO" id="GO:0016301">
    <property type="term" value="F:kinase activity"/>
    <property type="evidence" value="ECO:0007669"/>
    <property type="project" value="UniProtKB-KW"/>
</dbReference>
<dbReference type="EMBL" id="BMAC01000103">
    <property type="protein sequence ID" value="GFP85334.1"/>
    <property type="molecule type" value="Genomic_DNA"/>
</dbReference>
<keyword evidence="4" id="KW-0812">Transmembrane</keyword>
<keyword evidence="2" id="KW-0067">ATP-binding</keyword>
<keyword evidence="6" id="KW-0418">Kinase</keyword>
<evidence type="ECO:0000313" key="6">
    <source>
        <dbReference type="EMBL" id="GFP85334.1"/>
    </source>
</evidence>
<keyword evidence="4" id="KW-0472">Membrane</keyword>
<evidence type="ECO:0000256" key="2">
    <source>
        <dbReference type="ARBA" id="ARBA00022840"/>
    </source>
</evidence>
<name>A0A830BKY7_9LAMI</name>
<evidence type="ECO:0000259" key="5">
    <source>
        <dbReference type="Pfam" id="PF14380"/>
    </source>
</evidence>
<evidence type="ECO:0000256" key="1">
    <source>
        <dbReference type="ARBA" id="ARBA00022741"/>
    </source>
</evidence>
<dbReference type="Pfam" id="PF14380">
    <property type="entry name" value="WAK_assoc"/>
    <property type="match status" value="1"/>
</dbReference>
<keyword evidence="4" id="KW-1133">Transmembrane helix</keyword>
<dbReference type="OrthoDB" id="906425at2759"/>
<dbReference type="GO" id="GO:0005524">
    <property type="term" value="F:ATP binding"/>
    <property type="evidence" value="ECO:0007669"/>
    <property type="project" value="UniProtKB-KW"/>
</dbReference>
<protein>
    <submittedName>
        <fullName evidence="6">Probable serine/threonine-protein kinase at1g18390</fullName>
    </submittedName>
</protein>
<sequence>MSIRPYNLFSCSSSGLNFTDAYYLLGPVPSDPILRIVYCGANINLPMLMGAGNRLAALQISLGEALREGFIVNYSVPNGGLCPQCNALSGDCGFDSVLGQPICICDDDRPCPIPLTPPPETSTADAPAHFVERSHSTTGRDIGLSVAGAFLACVGLGWLIFYCRERRERTIPSHPSSKSDLGRGSSYFGTQVFNCTELEEATNNFDPSRELGDGGFDLLNTKNLN</sequence>
<evidence type="ECO:0000256" key="3">
    <source>
        <dbReference type="ARBA" id="ARBA00023180"/>
    </source>
</evidence>
<accession>A0A830BKY7</accession>
<dbReference type="InterPro" id="IPR032872">
    <property type="entry name" value="WAK_assoc_C"/>
</dbReference>
<keyword evidence="7" id="KW-1185">Reference proteome</keyword>
<proteinExistence type="predicted"/>
<dbReference type="AlphaFoldDB" id="A0A830BKY7"/>
<evidence type="ECO:0000256" key="4">
    <source>
        <dbReference type="SAM" id="Phobius"/>
    </source>
</evidence>
<feature type="transmembrane region" description="Helical" evidence="4">
    <location>
        <begin position="142"/>
        <end position="163"/>
    </location>
</feature>
<gene>
    <name evidence="6" type="ORF">PHJA_000677100</name>
</gene>
<keyword evidence="3" id="KW-0325">Glycoprotein</keyword>
<dbReference type="PANTHER" id="PTHR46008:SF63">
    <property type="entry name" value="LEAF RUST 10 DISEASE-RESISTANCE LOCUS RECEPTOR-LIKE PROTEIN KINASE-LIKE 1.4 ISOFORM X1"/>
    <property type="match status" value="1"/>
</dbReference>
<reference evidence="6" key="1">
    <citation type="submission" date="2020-07" db="EMBL/GenBank/DDBJ databases">
        <title>Ethylene signaling mediates host invasion by parasitic plants.</title>
        <authorList>
            <person name="Yoshida S."/>
        </authorList>
    </citation>
    <scope>NUCLEOTIDE SEQUENCE</scope>
    <source>
        <strain evidence="6">Okayama</strain>
    </source>
</reference>
<feature type="domain" description="Wall-associated receptor kinase C-terminal" evidence="5">
    <location>
        <begin position="37"/>
        <end position="107"/>
    </location>
</feature>
<evidence type="ECO:0000313" key="7">
    <source>
        <dbReference type="Proteomes" id="UP000653305"/>
    </source>
</evidence>